<dbReference type="PANTHER" id="PTHR22916:SF51">
    <property type="entry name" value="GLYCOSYLTRANSFERASE EPSH-RELATED"/>
    <property type="match status" value="1"/>
</dbReference>
<proteinExistence type="predicted"/>
<dbReference type="GO" id="GO:0016758">
    <property type="term" value="F:hexosyltransferase activity"/>
    <property type="evidence" value="ECO:0007669"/>
    <property type="project" value="UniProtKB-ARBA"/>
</dbReference>
<dbReference type="AlphaFoldDB" id="A0A2S9SNM2"/>
<protein>
    <recommendedName>
        <fullName evidence="3">Glycosyltransferase 2-like domain-containing protein</fullName>
    </recommendedName>
</protein>
<evidence type="ECO:0000259" key="3">
    <source>
        <dbReference type="Pfam" id="PF00535"/>
    </source>
</evidence>
<dbReference type="CDD" id="cd00761">
    <property type="entry name" value="Glyco_tranf_GTA_type"/>
    <property type="match status" value="1"/>
</dbReference>
<comment type="caution">
    <text evidence="4">The sequence shown here is derived from an EMBL/GenBank/DDBJ whole genome shotgun (WGS) entry which is preliminary data.</text>
</comment>
<dbReference type="InterPro" id="IPR001173">
    <property type="entry name" value="Glyco_trans_2-like"/>
</dbReference>
<evidence type="ECO:0000256" key="1">
    <source>
        <dbReference type="ARBA" id="ARBA00022676"/>
    </source>
</evidence>
<gene>
    <name evidence="4" type="ORF">CJ669_05285</name>
</gene>
<accession>A0A2S9SNM2</accession>
<dbReference type="PANTHER" id="PTHR22916">
    <property type="entry name" value="GLYCOSYLTRANSFERASE"/>
    <property type="match status" value="1"/>
</dbReference>
<dbReference type="Proteomes" id="UP000239065">
    <property type="component" value="Unassembled WGS sequence"/>
</dbReference>
<dbReference type="Pfam" id="PF00535">
    <property type="entry name" value="Glycos_transf_2"/>
    <property type="match status" value="1"/>
</dbReference>
<name>A0A2S9SNM2_9BACT</name>
<keyword evidence="2" id="KW-0808">Transferase</keyword>
<feature type="domain" description="Glycosyltransferase 2-like" evidence="3">
    <location>
        <begin position="5"/>
        <end position="141"/>
    </location>
</feature>
<evidence type="ECO:0000313" key="4">
    <source>
        <dbReference type="EMBL" id="PRM88166.1"/>
    </source>
</evidence>
<dbReference type="Gene3D" id="3.90.550.10">
    <property type="entry name" value="Spore Coat Polysaccharide Biosynthesis Protein SpsA, Chain A"/>
    <property type="match status" value="1"/>
</dbReference>
<organism evidence="4 5">
    <name type="scientific">Aliarcobacter cryaerophilus</name>
    <dbReference type="NCBI Taxonomy" id="28198"/>
    <lineage>
        <taxon>Bacteria</taxon>
        <taxon>Pseudomonadati</taxon>
        <taxon>Campylobacterota</taxon>
        <taxon>Epsilonproteobacteria</taxon>
        <taxon>Campylobacterales</taxon>
        <taxon>Arcobacteraceae</taxon>
        <taxon>Aliarcobacter</taxon>
    </lineage>
</organism>
<dbReference type="InterPro" id="IPR029044">
    <property type="entry name" value="Nucleotide-diphossugar_trans"/>
</dbReference>
<dbReference type="SUPFAM" id="SSF53448">
    <property type="entry name" value="Nucleotide-diphospho-sugar transferases"/>
    <property type="match status" value="1"/>
</dbReference>
<dbReference type="EMBL" id="NXGJ01000004">
    <property type="protein sequence ID" value="PRM88166.1"/>
    <property type="molecule type" value="Genomic_DNA"/>
</dbReference>
<keyword evidence="1" id="KW-0328">Glycosyltransferase</keyword>
<dbReference type="RefSeq" id="WP_105909026.1">
    <property type="nucleotide sequence ID" value="NZ_NXGJ01000004.1"/>
</dbReference>
<evidence type="ECO:0000256" key="2">
    <source>
        <dbReference type="ARBA" id="ARBA00022679"/>
    </source>
</evidence>
<sequence>MKKISVIIPVYNTEKYLPRAINSIMESSIINSIEIIVVDDASSGNCKEIVEQYSTVRYIKHETNQGLFQARYTGIIHASGEFIVHLDPDDWVVNDIYKKAYETALLNSSDVVLFNVVQCDESGKEWFENYNMLPEFQNKSGKDILEQIYFFGSRHWIWHVCWNKLIKKEVAQDLIGNIQNYKHLLMYEDLLWSTLLFVNVKDRNSISSLKIIGLKYFRHKESITHVKDSKVFIKKIEDTLFVLDTIENLFIRVKLKEEYSMFLLETKYYIFSLYFQKNLKNFKSIYPQFKSIYTFLTTYDKQSMENLLLEKSADEIIQKLLKIGLKKVTIFGLGDFSRVLLCKLRHFNIDITSFTVSNPTNGYFESLPIYTIEEALDKGNTNFVIASLGSFYLIKESILNANKESKCLNIIGKFD</sequence>
<evidence type="ECO:0000313" key="5">
    <source>
        <dbReference type="Proteomes" id="UP000239065"/>
    </source>
</evidence>
<reference evidence="4 5" key="1">
    <citation type="submission" date="2017-09" db="EMBL/GenBank/DDBJ databases">
        <title>Reassesment of A. cryaerophilus.</title>
        <authorList>
            <person name="Perez-Cataluna A."/>
            <person name="Collado L."/>
            <person name="Salgado O."/>
            <person name="Lefinanco V."/>
            <person name="Figueras M.J."/>
        </authorList>
    </citation>
    <scope>NUCLEOTIDE SEQUENCE [LARGE SCALE GENOMIC DNA]</scope>
    <source>
        <strain evidence="4 5">LMG 9861</strain>
    </source>
</reference>